<organism evidence="1">
    <name type="scientific">marine metagenome</name>
    <dbReference type="NCBI Taxonomy" id="408172"/>
    <lineage>
        <taxon>unclassified sequences</taxon>
        <taxon>metagenomes</taxon>
        <taxon>ecological metagenomes</taxon>
    </lineage>
</organism>
<name>A0A382WFT1_9ZZZZ</name>
<accession>A0A382WFT1</accession>
<reference evidence="1" key="1">
    <citation type="submission" date="2018-05" db="EMBL/GenBank/DDBJ databases">
        <authorList>
            <person name="Lanie J.A."/>
            <person name="Ng W.-L."/>
            <person name="Kazmierczak K.M."/>
            <person name="Andrzejewski T.M."/>
            <person name="Davidsen T.M."/>
            <person name="Wayne K.J."/>
            <person name="Tettelin H."/>
            <person name="Glass J.I."/>
            <person name="Rusch D."/>
            <person name="Podicherti R."/>
            <person name="Tsui H.-C.T."/>
            <person name="Winkler M.E."/>
        </authorList>
    </citation>
    <scope>NUCLEOTIDE SEQUENCE</scope>
</reference>
<protein>
    <submittedName>
        <fullName evidence="1">Uncharacterized protein</fullName>
    </submittedName>
</protein>
<dbReference type="EMBL" id="UINC01159605">
    <property type="protein sequence ID" value="SVD57796.1"/>
    <property type="molecule type" value="Genomic_DNA"/>
</dbReference>
<evidence type="ECO:0000313" key="1">
    <source>
        <dbReference type="EMBL" id="SVD57796.1"/>
    </source>
</evidence>
<sequence>MSLDYFILTKICQEKENCYLVALEEEKASLKKYIKNKPMQIIATNT</sequence>
<dbReference type="AlphaFoldDB" id="A0A382WFT1"/>
<gene>
    <name evidence="1" type="ORF">METZ01_LOCUS410650</name>
</gene>
<proteinExistence type="predicted"/>